<dbReference type="Gene3D" id="2.160.20.80">
    <property type="entry name" value="E3 ubiquitin-protein ligase SopA"/>
    <property type="match status" value="1"/>
</dbReference>
<sequence length="242" mass="27260">MGNVSLIIGVIVFISGEDQRREAEIYQAWQVITAAHNQAGSGGRKEALEFLNSEPRRTPWFWMRWERQSLQGLEAPKAYLKGIQLSEADLGRANLQQANLGRANLQQAYLLRTNLQQASLWGANLQQAYLLEANLQQAYLWGANLQQAYLEYANLQQVNLGYANLQQAYLIGADLQQAYLIGADLQQSFYTDETTSEAACNKVSITPSYPCPTKFPEGFNPKAAGMKLIKEVEDIPIREWEQ</sequence>
<evidence type="ECO:0000313" key="1">
    <source>
        <dbReference type="EMBL" id="NER28406.1"/>
    </source>
</evidence>
<comment type="caution">
    <text evidence="1">The sequence shown here is derived from an EMBL/GenBank/DDBJ whole genome shotgun (WGS) entry which is preliminary data.</text>
</comment>
<dbReference type="PANTHER" id="PTHR14136:SF17">
    <property type="entry name" value="BTB_POZ DOMAIN-CONTAINING PROTEIN KCTD9"/>
    <property type="match status" value="1"/>
</dbReference>
<dbReference type="AlphaFoldDB" id="A0A6B3N3Y0"/>
<protein>
    <submittedName>
        <fullName evidence="1">Pentapeptide repeat-containing protein</fullName>
    </submittedName>
</protein>
<organism evidence="1">
    <name type="scientific">Symploca sp. SIO1C4</name>
    <dbReference type="NCBI Taxonomy" id="2607765"/>
    <lineage>
        <taxon>Bacteria</taxon>
        <taxon>Bacillati</taxon>
        <taxon>Cyanobacteriota</taxon>
        <taxon>Cyanophyceae</taxon>
        <taxon>Coleofasciculales</taxon>
        <taxon>Coleofasciculaceae</taxon>
        <taxon>Symploca</taxon>
    </lineage>
</organism>
<dbReference type="InterPro" id="IPR051082">
    <property type="entry name" value="Pentapeptide-BTB/POZ_domain"/>
</dbReference>
<dbReference type="SUPFAM" id="SSF141571">
    <property type="entry name" value="Pentapeptide repeat-like"/>
    <property type="match status" value="1"/>
</dbReference>
<proteinExistence type="predicted"/>
<reference evidence="1" key="1">
    <citation type="submission" date="2019-11" db="EMBL/GenBank/DDBJ databases">
        <title>Genomic insights into an expanded diversity of filamentous marine cyanobacteria reveals the extraordinary biosynthetic potential of Moorea and Okeania.</title>
        <authorList>
            <person name="Ferreira Leao T."/>
            <person name="Wang M."/>
            <person name="Moss N."/>
            <person name="Da Silva R."/>
            <person name="Sanders J."/>
            <person name="Nurk S."/>
            <person name="Gurevich A."/>
            <person name="Humphrey G."/>
            <person name="Reher R."/>
            <person name="Zhu Q."/>
            <person name="Belda-Ferre P."/>
            <person name="Glukhov E."/>
            <person name="Rex R."/>
            <person name="Dorrestein P.C."/>
            <person name="Knight R."/>
            <person name="Pevzner P."/>
            <person name="Gerwick W.H."/>
            <person name="Gerwick L."/>
        </authorList>
    </citation>
    <scope>NUCLEOTIDE SEQUENCE</scope>
    <source>
        <strain evidence="1">SIO1C4</strain>
    </source>
</reference>
<dbReference type="InterPro" id="IPR001646">
    <property type="entry name" value="5peptide_repeat"/>
</dbReference>
<accession>A0A6B3N3Y0</accession>
<dbReference type="PANTHER" id="PTHR14136">
    <property type="entry name" value="BTB_POZ DOMAIN-CONTAINING PROTEIN KCTD9"/>
    <property type="match status" value="1"/>
</dbReference>
<gene>
    <name evidence="1" type="ORF">F6J89_12415</name>
</gene>
<name>A0A6B3N3Y0_9CYAN</name>
<dbReference type="EMBL" id="JAAHFQ010000209">
    <property type="protein sequence ID" value="NER28406.1"/>
    <property type="molecule type" value="Genomic_DNA"/>
</dbReference>
<dbReference type="Pfam" id="PF00805">
    <property type="entry name" value="Pentapeptide"/>
    <property type="match status" value="2"/>
</dbReference>